<evidence type="ECO:0000256" key="2">
    <source>
        <dbReference type="ARBA" id="ARBA00009477"/>
    </source>
</evidence>
<evidence type="ECO:0000256" key="5">
    <source>
        <dbReference type="SAM" id="Phobius"/>
    </source>
</evidence>
<sequence length="579" mass="62415">MKKTIVIFSILAIIGGVILGAYGYFGGNKFPDYDFITAEKKDLIQEVSVTGRVKPAQVVELAFEKGGKIAAVFAAMGDKAGEGDILVSIDNKEILAQLKQAEAGVENAKAALEQSFANLEIQKEKLAELERGARTEEIEALKTKVGNAENSLKDAQANLENVKNKAEADLNDNYNSALTTSQKSVSAAKNSLLTLSDIQSNYFTGYDEDSVRLAEAKAAAVETLLGASNAGRWKTEFISVLNGGAFGTVQDAFNNPTYENIDRVIQETIAALQKTKSALDSVSVKTALSSAEKTNLSTEQSNINAEITALFSKKEAIETQKALNSNNITLSQISLTNAQNTFKNTRDDLRIKEAGAAPEQIAGQKAQIRQAQAGISSQKAQVKQAEANVLNIQAQIAKTVIRAPFNGLITKQEAKVGEIVPANALVVSLISEKKFEIEANAPEADVAKIKINDEAKITLDAFGNEVIFKAKIVSIEPAETIIDGVAAYKTTLQFIEEDKRIKSGMTANIDILTDQRENIIAVPQRAVISKNGEQIVRLLANEKIREVKVKTGLAGSNGNIEIIEGVKEGDKVIIFLEER</sequence>
<dbReference type="AlphaFoldDB" id="A0A1G2FFY4"/>
<dbReference type="Gene3D" id="2.40.420.20">
    <property type="match status" value="1"/>
</dbReference>
<keyword evidence="3 4" id="KW-0175">Coiled coil</keyword>
<dbReference type="Gene3D" id="1.10.287.470">
    <property type="entry name" value="Helix hairpin bin"/>
    <property type="match status" value="1"/>
</dbReference>
<evidence type="ECO:0000313" key="6">
    <source>
        <dbReference type="EMBL" id="OGZ36966.1"/>
    </source>
</evidence>
<keyword evidence="5" id="KW-1133">Transmembrane helix</keyword>
<protein>
    <submittedName>
        <fullName evidence="6">Uncharacterized protein</fullName>
    </submittedName>
</protein>
<comment type="similarity">
    <text evidence="2">Belongs to the membrane fusion protein (MFP) (TC 8.A.1) family.</text>
</comment>
<dbReference type="SUPFAM" id="SSF111369">
    <property type="entry name" value="HlyD-like secretion proteins"/>
    <property type="match status" value="2"/>
</dbReference>
<dbReference type="EMBL" id="MHNB01000018">
    <property type="protein sequence ID" value="OGZ36966.1"/>
    <property type="molecule type" value="Genomic_DNA"/>
</dbReference>
<evidence type="ECO:0000313" key="7">
    <source>
        <dbReference type="Proteomes" id="UP000177061"/>
    </source>
</evidence>
<gene>
    <name evidence="6" type="ORF">A3J64_03775</name>
</gene>
<accession>A0A1G2FFY4</accession>
<dbReference type="PANTHER" id="PTHR32347">
    <property type="entry name" value="EFFLUX SYSTEM COMPONENT YKNX-RELATED"/>
    <property type="match status" value="1"/>
</dbReference>
<name>A0A1G2FFY4_9BACT</name>
<evidence type="ECO:0000256" key="1">
    <source>
        <dbReference type="ARBA" id="ARBA00004196"/>
    </source>
</evidence>
<organism evidence="6 7">
    <name type="scientific">Candidatus Portnoybacteria bacterium RIFCSPHIGHO2_12_FULL_38_9</name>
    <dbReference type="NCBI Taxonomy" id="1801997"/>
    <lineage>
        <taxon>Bacteria</taxon>
        <taxon>Candidatus Portnoyibacteriota</taxon>
    </lineage>
</organism>
<dbReference type="Gene3D" id="2.40.30.170">
    <property type="match status" value="1"/>
</dbReference>
<comment type="caution">
    <text evidence="6">The sequence shown here is derived from an EMBL/GenBank/DDBJ whole genome shotgun (WGS) entry which is preliminary data.</text>
</comment>
<keyword evidence="5" id="KW-0812">Transmembrane</keyword>
<dbReference type="Gene3D" id="2.40.50.100">
    <property type="match status" value="1"/>
</dbReference>
<evidence type="ECO:0000256" key="3">
    <source>
        <dbReference type="ARBA" id="ARBA00023054"/>
    </source>
</evidence>
<proteinExistence type="inferred from homology"/>
<evidence type="ECO:0000256" key="4">
    <source>
        <dbReference type="SAM" id="Coils"/>
    </source>
</evidence>
<comment type="subcellular location">
    <subcellularLocation>
        <location evidence="1">Cell envelope</location>
    </subcellularLocation>
</comment>
<dbReference type="NCBIfam" id="TIGR01730">
    <property type="entry name" value="RND_mfp"/>
    <property type="match status" value="1"/>
</dbReference>
<dbReference type="PANTHER" id="PTHR32347:SF23">
    <property type="entry name" value="BLL5650 PROTEIN"/>
    <property type="match status" value="1"/>
</dbReference>
<feature type="coiled-coil region" evidence="4">
    <location>
        <begin position="368"/>
        <end position="395"/>
    </location>
</feature>
<dbReference type="InterPro" id="IPR006143">
    <property type="entry name" value="RND_pump_MFP"/>
</dbReference>
<dbReference type="Proteomes" id="UP000177061">
    <property type="component" value="Unassembled WGS sequence"/>
</dbReference>
<feature type="transmembrane region" description="Helical" evidence="5">
    <location>
        <begin position="5"/>
        <end position="25"/>
    </location>
</feature>
<dbReference type="InterPro" id="IPR050465">
    <property type="entry name" value="UPF0194_transport"/>
</dbReference>
<dbReference type="STRING" id="1801997.A3J64_03775"/>
<feature type="coiled-coil region" evidence="4">
    <location>
        <begin position="91"/>
        <end position="172"/>
    </location>
</feature>
<keyword evidence="5" id="KW-0472">Membrane</keyword>
<dbReference type="GO" id="GO:0016020">
    <property type="term" value="C:membrane"/>
    <property type="evidence" value="ECO:0007669"/>
    <property type="project" value="InterPro"/>
</dbReference>
<reference evidence="6 7" key="1">
    <citation type="journal article" date="2016" name="Nat. Commun.">
        <title>Thousands of microbial genomes shed light on interconnected biogeochemical processes in an aquifer system.</title>
        <authorList>
            <person name="Anantharaman K."/>
            <person name="Brown C.T."/>
            <person name="Hug L.A."/>
            <person name="Sharon I."/>
            <person name="Castelle C.J."/>
            <person name="Probst A.J."/>
            <person name="Thomas B.C."/>
            <person name="Singh A."/>
            <person name="Wilkins M.J."/>
            <person name="Karaoz U."/>
            <person name="Brodie E.L."/>
            <person name="Williams K.H."/>
            <person name="Hubbard S.S."/>
            <person name="Banfield J.F."/>
        </authorList>
    </citation>
    <scope>NUCLEOTIDE SEQUENCE [LARGE SCALE GENOMIC DNA]</scope>
</reference>
<dbReference type="GO" id="GO:0022857">
    <property type="term" value="F:transmembrane transporter activity"/>
    <property type="evidence" value="ECO:0007669"/>
    <property type="project" value="InterPro"/>
</dbReference>
<dbReference type="GO" id="GO:0030313">
    <property type="term" value="C:cell envelope"/>
    <property type="evidence" value="ECO:0007669"/>
    <property type="project" value="UniProtKB-SubCell"/>
</dbReference>